<dbReference type="Pfam" id="PF12697">
    <property type="entry name" value="Abhydrolase_6"/>
    <property type="match status" value="1"/>
</dbReference>
<dbReference type="PANTHER" id="PTHR37017">
    <property type="entry name" value="AB HYDROLASE-1 DOMAIN-CONTAINING PROTEIN-RELATED"/>
    <property type="match status" value="1"/>
</dbReference>
<dbReference type="PATRIC" id="fig|261654.4.peg.2425"/>
<reference evidence="3" key="1">
    <citation type="submission" date="2016-06" db="EMBL/GenBank/DDBJ databases">
        <authorList>
            <person name="Varghese N."/>
            <person name="Submissions Spin"/>
        </authorList>
    </citation>
    <scope>NUCLEOTIDE SEQUENCE [LARGE SCALE GENOMIC DNA]</scope>
    <source>
        <strain evidence="3">DSM 44815</strain>
    </source>
</reference>
<organism evidence="2 3">
    <name type="scientific">Micromonospora auratinigra</name>
    <dbReference type="NCBI Taxonomy" id="261654"/>
    <lineage>
        <taxon>Bacteria</taxon>
        <taxon>Bacillati</taxon>
        <taxon>Actinomycetota</taxon>
        <taxon>Actinomycetes</taxon>
        <taxon>Micromonosporales</taxon>
        <taxon>Micromonosporaceae</taxon>
        <taxon>Micromonospora</taxon>
    </lineage>
</organism>
<dbReference type="PANTHER" id="PTHR37017:SF11">
    <property type="entry name" value="ESTERASE_LIPASE_THIOESTERASE DOMAIN-CONTAINING PROTEIN"/>
    <property type="match status" value="1"/>
</dbReference>
<dbReference type="Gene3D" id="3.40.50.1820">
    <property type="entry name" value="alpha/beta hydrolase"/>
    <property type="match status" value="1"/>
</dbReference>
<dbReference type="AlphaFoldDB" id="A0A1A8ZI85"/>
<dbReference type="SUPFAM" id="SSF53474">
    <property type="entry name" value="alpha/beta-Hydrolases"/>
    <property type="match status" value="1"/>
</dbReference>
<evidence type="ECO:0000259" key="1">
    <source>
        <dbReference type="Pfam" id="PF12697"/>
    </source>
</evidence>
<dbReference type="InterPro" id="IPR052897">
    <property type="entry name" value="Sec-Metab_Biosynth_Hydrolase"/>
</dbReference>
<gene>
    <name evidence="2" type="ORF">GA0070611_2377</name>
</gene>
<evidence type="ECO:0000313" key="3">
    <source>
        <dbReference type="Proteomes" id="UP000199385"/>
    </source>
</evidence>
<protein>
    <submittedName>
        <fullName evidence="2">Pimeloyl-ACP methyl ester carboxylesterase</fullName>
    </submittedName>
</protein>
<sequence length="245" mass="25557">MTSMTSGGNGNPTVALVHGAFADSSGWSGVVERLQAANVPVKAVPNPLRGIEEDAAYVASALQQTDGPVLAVGHSYGGAVITNAAARADNVVGLGYVAAFAPDEGETLMAIEGDSHDSVLTSSLNEVKYPTERGMETEFLIDAAKFHDAFAADVPEREAQVMAATQRPVSSLAFSQPTGSPAWRDRPVWSAVATGDKAAGTDVVRMMAERADASITEIDGSHVIMVSQPQAVTDMIMQALDGVRR</sequence>
<feature type="domain" description="AB hydrolase-1" evidence="1">
    <location>
        <begin position="16"/>
        <end position="233"/>
    </location>
</feature>
<proteinExistence type="predicted"/>
<dbReference type="STRING" id="261654.GA0070611_2377"/>
<keyword evidence="3" id="KW-1185">Reference proteome</keyword>
<dbReference type="GO" id="GO:0003824">
    <property type="term" value="F:catalytic activity"/>
    <property type="evidence" value="ECO:0007669"/>
    <property type="project" value="UniProtKB-ARBA"/>
</dbReference>
<dbReference type="EMBL" id="LT594323">
    <property type="protein sequence ID" value="SBT43589.1"/>
    <property type="molecule type" value="Genomic_DNA"/>
</dbReference>
<dbReference type="InterPro" id="IPR029058">
    <property type="entry name" value="AB_hydrolase_fold"/>
</dbReference>
<evidence type="ECO:0000313" key="2">
    <source>
        <dbReference type="EMBL" id="SBT43589.1"/>
    </source>
</evidence>
<dbReference type="RefSeq" id="WP_231921424.1">
    <property type="nucleotide sequence ID" value="NZ_LT594323.1"/>
</dbReference>
<name>A0A1A8ZI85_9ACTN</name>
<accession>A0A1A8ZI85</accession>
<dbReference type="InterPro" id="IPR000073">
    <property type="entry name" value="AB_hydrolase_1"/>
</dbReference>
<dbReference type="Proteomes" id="UP000199385">
    <property type="component" value="Chromosome I"/>
</dbReference>